<dbReference type="RefSeq" id="WP_378419144.1">
    <property type="nucleotide sequence ID" value="NZ_JBHSFO010000012.1"/>
</dbReference>
<sequence length="45" mass="4413">MGSSDADLAMFADAAKIIGFGATILGGTAAVLGLGMHLNTMSADK</sequence>
<keyword evidence="1" id="KW-0812">Transmembrane</keyword>
<feature type="transmembrane region" description="Helical" evidence="1">
    <location>
        <begin position="17"/>
        <end position="38"/>
    </location>
</feature>
<comment type="caution">
    <text evidence="2">The sequence shown here is derived from an EMBL/GenBank/DDBJ whole genome shotgun (WGS) entry which is preliminary data.</text>
</comment>
<dbReference type="EMBL" id="JBHSFO010000012">
    <property type="protein sequence ID" value="MFC4605499.1"/>
    <property type="molecule type" value="Genomic_DNA"/>
</dbReference>
<gene>
    <name evidence="2" type="ORF">ACFO6S_17495</name>
</gene>
<evidence type="ECO:0000313" key="3">
    <source>
        <dbReference type="Proteomes" id="UP001595914"/>
    </source>
</evidence>
<keyword evidence="1" id="KW-0472">Membrane</keyword>
<name>A0ABV9FYR8_9NOCA</name>
<keyword evidence="1" id="KW-1133">Transmembrane helix</keyword>
<proteinExistence type="predicted"/>
<dbReference type="Proteomes" id="UP001595914">
    <property type="component" value="Unassembled WGS sequence"/>
</dbReference>
<keyword evidence="3" id="KW-1185">Reference proteome</keyword>
<protein>
    <submittedName>
        <fullName evidence="2">Uncharacterized protein</fullName>
    </submittedName>
</protein>
<evidence type="ECO:0000313" key="2">
    <source>
        <dbReference type="EMBL" id="MFC4605499.1"/>
    </source>
</evidence>
<reference evidence="3" key="1">
    <citation type="journal article" date="2019" name="Int. J. Syst. Evol. Microbiol.">
        <title>The Global Catalogue of Microorganisms (GCM) 10K type strain sequencing project: providing services to taxonomists for standard genome sequencing and annotation.</title>
        <authorList>
            <consortium name="The Broad Institute Genomics Platform"/>
            <consortium name="The Broad Institute Genome Sequencing Center for Infectious Disease"/>
            <person name="Wu L."/>
            <person name="Ma J."/>
        </authorList>
    </citation>
    <scope>NUCLEOTIDE SEQUENCE [LARGE SCALE GENOMIC DNA]</scope>
    <source>
        <strain evidence="3">CCUG 54520</strain>
    </source>
</reference>
<evidence type="ECO:0000256" key="1">
    <source>
        <dbReference type="SAM" id="Phobius"/>
    </source>
</evidence>
<organism evidence="2 3">
    <name type="scientific">Rhodococcus kronopolitis</name>
    <dbReference type="NCBI Taxonomy" id="1460226"/>
    <lineage>
        <taxon>Bacteria</taxon>
        <taxon>Bacillati</taxon>
        <taxon>Actinomycetota</taxon>
        <taxon>Actinomycetes</taxon>
        <taxon>Mycobacteriales</taxon>
        <taxon>Nocardiaceae</taxon>
        <taxon>Rhodococcus</taxon>
    </lineage>
</organism>
<accession>A0ABV9FYR8</accession>